<organism evidence="2 3">
    <name type="scientific">Cladobotryum mycophilum</name>
    <dbReference type="NCBI Taxonomy" id="491253"/>
    <lineage>
        <taxon>Eukaryota</taxon>
        <taxon>Fungi</taxon>
        <taxon>Dikarya</taxon>
        <taxon>Ascomycota</taxon>
        <taxon>Pezizomycotina</taxon>
        <taxon>Sordariomycetes</taxon>
        <taxon>Hypocreomycetidae</taxon>
        <taxon>Hypocreales</taxon>
        <taxon>Hypocreaceae</taxon>
        <taxon>Cladobotryum</taxon>
    </lineage>
</organism>
<sequence length="290" mass="32870">MSSIYHSHIMPALVRPHLPNLAARIHDFKRTRKKLQAALAATPRRPPPIITQQVVMCEQIIKYDCGHLSRKKIPCTKQKKQNRQSTSSLSCFSSYSSEDECAQREKRLEHRATLCRACQAANKDQDVYQNSQRESRATQHKGDNAVSTSKRSERPSGRRTSSSSRQGQVSQTPPGNAWHHHERRNMPPTRHGFESPIRRTHAPRPQNIVISHPTFAEQGLPTPGTAHGRTSHLSPRREQHSRNPSSQSNLSRTDSTIERLSRDILAGFQIQPKPSDESLVCLTARNIERK</sequence>
<feature type="compositionally biased region" description="Basic and acidic residues" evidence="1">
    <location>
        <begin position="133"/>
        <end position="143"/>
    </location>
</feature>
<gene>
    <name evidence="2" type="ORF">PT974_11425</name>
</gene>
<proteinExistence type="predicted"/>
<evidence type="ECO:0000313" key="3">
    <source>
        <dbReference type="Proteomes" id="UP001338125"/>
    </source>
</evidence>
<dbReference type="EMBL" id="JAVFKD010000016">
    <property type="protein sequence ID" value="KAK5987300.1"/>
    <property type="molecule type" value="Genomic_DNA"/>
</dbReference>
<accession>A0ABR0S685</accession>
<evidence type="ECO:0000256" key="1">
    <source>
        <dbReference type="SAM" id="MobiDB-lite"/>
    </source>
</evidence>
<feature type="region of interest" description="Disordered" evidence="1">
    <location>
        <begin position="123"/>
        <end position="255"/>
    </location>
</feature>
<name>A0ABR0S685_9HYPO</name>
<protein>
    <submittedName>
        <fullName evidence="2">Uncharacterized protein</fullName>
    </submittedName>
</protein>
<comment type="caution">
    <text evidence="2">The sequence shown here is derived from an EMBL/GenBank/DDBJ whole genome shotgun (WGS) entry which is preliminary data.</text>
</comment>
<feature type="compositionally biased region" description="Polar residues" evidence="1">
    <location>
        <begin position="242"/>
        <end position="254"/>
    </location>
</feature>
<dbReference type="Proteomes" id="UP001338125">
    <property type="component" value="Unassembled WGS sequence"/>
</dbReference>
<keyword evidence="3" id="KW-1185">Reference proteome</keyword>
<evidence type="ECO:0000313" key="2">
    <source>
        <dbReference type="EMBL" id="KAK5987300.1"/>
    </source>
</evidence>
<reference evidence="2 3" key="1">
    <citation type="submission" date="2024-01" db="EMBL/GenBank/DDBJ databases">
        <title>Complete genome of Cladobotryum mycophilum ATHUM6906.</title>
        <authorList>
            <person name="Christinaki A.C."/>
            <person name="Myridakis A.I."/>
            <person name="Kouvelis V.N."/>
        </authorList>
    </citation>
    <scope>NUCLEOTIDE SEQUENCE [LARGE SCALE GENOMIC DNA]</scope>
    <source>
        <strain evidence="2 3">ATHUM6906</strain>
    </source>
</reference>